<feature type="transmembrane region" description="Helical" evidence="6">
    <location>
        <begin position="325"/>
        <end position="349"/>
    </location>
</feature>
<feature type="transmembrane region" description="Helical" evidence="6">
    <location>
        <begin position="156"/>
        <end position="174"/>
    </location>
</feature>
<dbReference type="GO" id="GO:0035725">
    <property type="term" value="P:sodium ion transmembrane transport"/>
    <property type="evidence" value="ECO:0007669"/>
    <property type="project" value="TreeGrafter"/>
</dbReference>
<reference evidence="7 8" key="1">
    <citation type="submission" date="2017-05" db="EMBL/GenBank/DDBJ databases">
        <title>Host range expansion of the Methanosphaera genus to humans and monogastric animals involves recent and extensive reduction in genome content.</title>
        <authorList>
            <person name="Hoedt E.C."/>
            <person name="Volmer J.G."/>
            <person name="Parks D.H."/>
            <person name="Rosewarne C.P."/>
            <person name="Denman S.E."/>
            <person name="Mcsweeney C.S."/>
            <person name="O Cuiv P."/>
            <person name="Hugenholtz P."/>
            <person name="Tyson G.W."/>
            <person name="Morrison M."/>
        </authorList>
    </citation>
    <scope>NUCLEOTIDE SEQUENCE [LARGE SCALE GENOMIC DNA]</scope>
    <source>
        <strain evidence="7 8">PA5</strain>
    </source>
</reference>
<dbReference type="PROSITE" id="PS50267">
    <property type="entry name" value="NA_NEUROTRAN_SYMP_3"/>
    <property type="match status" value="1"/>
</dbReference>
<dbReference type="NCBIfam" id="NF037979">
    <property type="entry name" value="Na_transp"/>
    <property type="match status" value="1"/>
</dbReference>
<keyword evidence="2" id="KW-0813">Transport</keyword>
<feature type="transmembrane region" description="Helical" evidence="6">
    <location>
        <begin position="266"/>
        <end position="289"/>
    </location>
</feature>
<dbReference type="InterPro" id="IPR037272">
    <property type="entry name" value="SNS_sf"/>
</dbReference>
<dbReference type="Pfam" id="PF00209">
    <property type="entry name" value="SNF"/>
    <property type="match status" value="2"/>
</dbReference>
<feature type="transmembrane region" description="Helical" evidence="6">
    <location>
        <begin position="54"/>
        <end position="75"/>
    </location>
</feature>
<evidence type="ECO:0000256" key="4">
    <source>
        <dbReference type="ARBA" id="ARBA00022989"/>
    </source>
</evidence>
<dbReference type="RefSeq" id="WP_112149489.1">
    <property type="nucleotide sequence ID" value="NZ_CATZNA010000086.1"/>
</dbReference>
<feature type="transmembrane region" description="Helical" evidence="6">
    <location>
        <begin position="472"/>
        <end position="491"/>
    </location>
</feature>
<evidence type="ECO:0000256" key="6">
    <source>
        <dbReference type="SAM" id="Phobius"/>
    </source>
</evidence>
<sequence length="497" mass="55156">MGVAYISASKKTNEAYKWGSNISFLFAMIGAAIGLGNIWRFSYIVYSNGGGSFFIPYIFAILTLGVPFLILEYGLGVKHRDSLSSILKNLNPKFEVIGWFIVFLVFLVMTYYIVIIGWDVIYLLLGFTKQWGSDPNLFFNTNIVVGGNNLSHITTIVWPTFIIVTLVWIFLWLVSRKNIENGIGKVVKITIPSLICIMFLIVAYSFTLNGHMIGLTNLFNPDWSALLNSDIWLAAFTQVLFSLSVGQSIALTYASYLDNNDHLVDSVLVVAASNSSFEIITAIGVFNILGFMSLKTGLGIEQIATSGTGLIFVVFPEIFNIMGDVAYIIGPAFFLCVFFAGVTTMFAFIEPMSLSLAKKFKMSRSKTATIVCFFGFLTSILFTTGAGNYILAIADEFINQYGILFAILLQAIIFGWLYGIDKLVPILNEKSIVHIGSKWIWILKYILPGVLLILFASEIIHKITEGITTELLIELVFLALVIIIPVILTKLPETKDN</sequence>
<feature type="transmembrane region" description="Helical" evidence="6">
    <location>
        <begin position="186"/>
        <end position="206"/>
    </location>
</feature>
<feature type="transmembrane region" description="Helical" evidence="6">
    <location>
        <begin position="21"/>
        <end position="42"/>
    </location>
</feature>
<name>A0A328PYT9_9EURY</name>
<comment type="subcellular location">
    <subcellularLocation>
        <location evidence="1">Membrane</location>
        <topology evidence="1">Multi-pass membrane protein</topology>
    </subcellularLocation>
</comment>
<keyword evidence="4 6" id="KW-1133">Transmembrane helix</keyword>
<dbReference type="InterPro" id="IPR000175">
    <property type="entry name" value="Na/ntran_symport"/>
</dbReference>
<dbReference type="GO" id="GO:0005886">
    <property type="term" value="C:plasma membrane"/>
    <property type="evidence" value="ECO:0007669"/>
    <property type="project" value="TreeGrafter"/>
</dbReference>
<dbReference type="PANTHER" id="PTHR11616">
    <property type="entry name" value="SODIUM/CHLORIDE DEPENDENT TRANSPORTER"/>
    <property type="match status" value="1"/>
</dbReference>
<feature type="transmembrane region" description="Helical" evidence="6">
    <location>
        <begin position="231"/>
        <end position="254"/>
    </location>
</feature>
<feature type="transmembrane region" description="Helical" evidence="6">
    <location>
        <begin position="439"/>
        <end position="460"/>
    </location>
</feature>
<evidence type="ECO:0000256" key="2">
    <source>
        <dbReference type="ARBA" id="ARBA00022448"/>
    </source>
</evidence>
<dbReference type="AlphaFoldDB" id="A0A328PYT9"/>
<evidence type="ECO:0000256" key="5">
    <source>
        <dbReference type="ARBA" id="ARBA00023136"/>
    </source>
</evidence>
<dbReference type="EMBL" id="NGJK01000035">
    <property type="protein sequence ID" value="RAP03181.1"/>
    <property type="molecule type" value="Genomic_DNA"/>
</dbReference>
<proteinExistence type="predicted"/>
<organism evidence="7 8">
    <name type="scientific">Methanosphaera stadtmanae</name>
    <dbReference type="NCBI Taxonomy" id="2317"/>
    <lineage>
        <taxon>Archaea</taxon>
        <taxon>Methanobacteriati</taxon>
        <taxon>Methanobacteriota</taxon>
        <taxon>Methanomada group</taxon>
        <taxon>Methanobacteria</taxon>
        <taxon>Methanobacteriales</taxon>
        <taxon>Methanobacteriaceae</taxon>
        <taxon>Methanosphaera</taxon>
    </lineage>
</organism>
<feature type="transmembrane region" description="Helical" evidence="6">
    <location>
        <begin position="96"/>
        <end position="125"/>
    </location>
</feature>
<keyword evidence="3 6" id="KW-0812">Transmembrane</keyword>
<feature type="transmembrane region" description="Helical" evidence="6">
    <location>
        <begin position="370"/>
        <end position="392"/>
    </location>
</feature>
<keyword evidence="5 6" id="KW-0472">Membrane</keyword>
<evidence type="ECO:0000256" key="3">
    <source>
        <dbReference type="ARBA" id="ARBA00022692"/>
    </source>
</evidence>
<dbReference type="SUPFAM" id="SSF161070">
    <property type="entry name" value="SNF-like"/>
    <property type="match status" value="1"/>
</dbReference>
<feature type="transmembrane region" description="Helical" evidence="6">
    <location>
        <begin position="398"/>
        <end position="418"/>
    </location>
</feature>
<protein>
    <submittedName>
        <fullName evidence="7">Sodium-dependent transporter</fullName>
    </submittedName>
</protein>
<dbReference type="CDD" id="cd10334">
    <property type="entry name" value="SLC6sbd_u1"/>
    <property type="match status" value="1"/>
</dbReference>
<evidence type="ECO:0000313" key="8">
    <source>
        <dbReference type="Proteomes" id="UP000248557"/>
    </source>
</evidence>
<dbReference type="PRINTS" id="PR00176">
    <property type="entry name" value="NANEUSMPORT"/>
</dbReference>
<evidence type="ECO:0000256" key="1">
    <source>
        <dbReference type="ARBA" id="ARBA00004141"/>
    </source>
</evidence>
<comment type="caution">
    <text evidence="7">The sequence shown here is derived from an EMBL/GenBank/DDBJ whole genome shotgun (WGS) entry which is preliminary data.</text>
</comment>
<gene>
    <name evidence="7" type="ORF">CA615_03635</name>
</gene>
<dbReference type="Proteomes" id="UP000248557">
    <property type="component" value="Unassembled WGS sequence"/>
</dbReference>
<evidence type="ECO:0000313" key="7">
    <source>
        <dbReference type="EMBL" id="RAP03181.1"/>
    </source>
</evidence>
<accession>A0A328PYT9</accession>
<dbReference type="PANTHER" id="PTHR11616:SF240">
    <property type="entry name" value="BLOATED TUBULES, ISOFORM B-RELATED"/>
    <property type="match status" value="1"/>
</dbReference>